<dbReference type="InterPro" id="IPR050905">
    <property type="entry name" value="Plant_NBS-LRR"/>
</dbReference>
<sequence length="779" mass="89456">MTSIFRSFLDFFIRTFRYIIFCKEYLDSLTVEIYELKSKRDDVERDILRARREGKEPKSQVTWWIGRIKALERKFVKIRGEFERRFKFPGNFAPNILSSYRIGMRADEMIAEACYLKSKGLLFNEIANKVMPDRFEEVPCVPTVGMDLVLKKLQQVVSDDAVGIIGIYGMGGVGKTAVLSRFHNEFLSDATDLEVIIFIETCRDLDVESIQKKVQNRLGISWKNRKSQKEKAAMLYRMLCKMKFVLILDDMWKPLDLQMVGIPIPKQGSKCKIIVATRNEDICNQMDATEKIKIETLTWDVAWKLFADKVGEDTISSHPGIRQQAEIFVRKCGGLPLALITVARALASKRSPEEWKHAVTIMSNNPSQLPGIAEHLLYPLKLSYDQLPNDTLRSCALHFALYWEGCRLHKNLLQEYWIGEGIVDDFNNMEQANNKICYLLGILSSCSLIDRVDADGYTKMHPMVRAAALWIVCEQGKEENKWFVREKRELGSLKKLRYLGLNWTADIARIPDGLIRSLSELRVLRMIVSYRSWKVGSIGDGVNFEELEALKRLRILDITIGTTAALKRLSQSRRLAPSTVALLIKGCQGLTAIELPTTLGRTMESIKWLRMSHSSELEEVVIGSGGGDQDELIFPELENLVLEFLHKAKIFWMSSFIGNLQGLYIYGCNGMEQLIYYKDDDDESVEDNRYSRGVTPFPNLKEIALRGLSELKRVSDERRVLVFPSLESIEVVDCPKLKKIRLAAGKLREIRCHRSWWDQLEWEDEASKSEFQLILKPLQ</sequence>
<protein>
    <submittedName>
        <fullName evidence="7">Disease resistance protein RPS2-like</fullName>
    </submittedName>
</protein>
<keyword evidence="3" id="KW-0067">ATP-binding</keyword>
<dbReference type="Proteomes" id="UP001327560">
    <property type="component" value="Chromosome 6"/>
</dbReference>
<evidence type="ECO:0000313" key="8">
    <source>
        <dbReference type="Proteomes" id="UP001327560"/>
    </source>
</evidence>
<reference evidence="7 8" key="1">
    <citation type="submission" date="2023-10" db="EMBL/GenBank/DDBJ databases">
        <title>Chromosome-scale genome assembly provides insights into flower coloration mechanisms of Canna indica.</title>
        <authorList>
            <person name="Li C."/>
        </authorList>
    </citation>
    <scope>NUCLEOTIDE SEQUENCE [LARGE SCALE GENOMIC DNA]</scope>
    <source>
        <tissue evidence="7">Flower</tissue>
    </source>
</reference>
<organism evidence="7 8">
    <name type="scientific">Canna indica</name>
    <name type="common">Indian-shot</name>
    <dbReference type="NCBI Taxonomy" id="4628"/>
    <lineage>
        <taxon>Eukaryota</taxon>
        <taxon>Viridiplantae</taxon>
        <taxon>Streptophyta</taxon>
        <taxon>Embryophyta</taxon>
        <taxon>Tracheophyta</taxon>
        <taxon>Spermatophyta</taxon>
        <taxon>Magnoliopsida</taxon>
        <taxon>Liliopsida</taxon>
        <taxon>Zingiberales</taxon>
        <taxon>Cannaceae</taxon>
        <taxon>Canna</taxon>
    </lineage>
</organism>
<proteinExistence type="inferred from homology"/>
<evidence type="ECO:0000256" key="2">
    <source>
        <dbReference type="ARBA" id="ARBA00022821"/>
    </source>
</evidence>
<dbReference type="PANTHER" id="PTHR33463">
    <property type="entry name" value="NB-ARC DOMAIN-CONTAINING PROTEIN-RELATED"/>
    <property type="match status" value="1"/>
</dbReference>
<evidence type="ECO:0000256" key="4">
    <source>
        <dbReference type="SAM" id="Coils"/>
    </source>
</evidence>
<dbReference type="Pfam" id="PF23247">
    <property type="entry name" value="LRR_RPS2"/>
    <property type="match status" value="1"/>
</dbReference>
<dbReference type="Gene3D" id="3.40.50.300">
    <property type="entry name" value="P-loop containing nucleotide triphosphate hydrolases"/>
    <property type="match status" value="1"/>
</dbReference>
<dbReference type="InterPro" id="IPR057135">
    <property type="entry name" value="At4g27190-like_LRR"/>
</dbReference>
<dbReference type="InterPro" id="IPR032675">
    <property type="entry name" value="LRR_dom_sf"/>
</dbReference>
<dbReference type="AlphaFoldDB" id="A0AAQ3KP76"/>
<dbReference type="GO" id="GO:0005524">
    <property type="term" value="F:ATP binding"/>
    <property type="evidence" value="ECO:0007669"/>
    <property type="project" value="UniProtKB-KW"/>
</dbReference>
<dbReference type="GO" id="GO:0006952">
    <property type="term" value="P:defense response"/>
    <property type="evidence" value="ECO:0007669"/>
    <property type="project" value="UniProtKB-KW"/>
</dbReference>
<evidence type="ECO:0000259" key="6">
    <source>
        <dbReference type="Pfam" id="PF23247"/>
    </source>
</evidence>
<evidence type="ECO:0000256" key="1">
    <source>
        <dbReference type="ARBA" id="ARBA00008894"/>
    </source>
</evidence>
<dbReference type="FunFam" id="1.10.8.430:FF:000003">
    <property type="entry name" value="Probable disease resistance protein At5g66910"/>
    <property type="match status" value="1"/>
</dbReference>
<dbReference type="PRINTS" id="PR00364">
    <property type="entry name" value="DISEASERSIST"/>
</dbReference>
<dbReference type="InterPro" id="IPR002182">
    <property type="entry name" value="NB-ARC"/>
</dbReference>
<dbReference type="Gene3D" id="3.80.10.10">
    <property type="entry name" value="Ribonuclease Inhibitor"/>
    <property type="match status" value="1"/>
</dbReference>
<gene>
    <name evidence="7" type="ORF">Cni_G20004</name>
</gene>
<keyword evidence="3" id="KW-0547">Nucleotide-binding</keyword>
<dbReference type="GO" id="GO:0043531">
    <property type="term" value="F:ADP binding"/>
    <property type="evidence" value="ECO:0007669"/>
    <property type="project" value="InterPro"/>
</dbReference>
<dbReference type="Gene3D" id="1.10.8.430">
    <property type="entry name" value="Helical domain of apoptotic protease-activating factors"/>
    <property type="match status" value="1"/>
</dbReference>
<keyword evidence="4" id="KW-0175">Coiled coil</keyword>
<dbReference type="EMBL" id="CP136895">
    <property type="protein sequence ID" value="WOL11242.1"/>
    <property type="molecule type" value="Genomic_DNA"/>
</dbReference>
<accession>A0AAQ3KP76</accession>
<dbReference type="FunFam" id="3.40.50.300:FF:001091">
    <property type="entry name" value="Probable disease resistance protein At1g61300"/>
    <property type="match status" value="1"/>
</dbReference>
<evidence type="ECO:0000259" key="5">
    <source>
        <dbReference type="Pfam" id="PF00931"/>
    </source>
</evidence>
<keyword evidence="8" id="KW-1185">Reference proteome</keyword>
<dbReference type="SUPFAM" id="SSF52058">
    <property type="entry name" value="L domain-like"/>
    <property type="match status" value="1"/>
</dbReference>
<keyword evidence="2" id="KW-0611">Plant defense</keyword>
<feature type="coiled-coil region" evidence="4">
    <location>
        <begin position="26"/>
        <end position="53"/>
    </location>
</feature>
<feature type="domain" description="Disease resistance protein At4g27190-like leucine-rich repeats" evidence="6">
    <location>
        <begin position="631"/>
        <end position="740"/>
    </location>
</feature>
<dbReference type="Pfam" id="PF00931">
    <property type="entry name" value="NB-ARC"/>
    <property type="match status" value="1"/>
</dbReference>
<comment type="similarity">
    <text evidence="1">Belongs to the disease resistance NB-LRR family.</text>
</comment>
<dbReference type="PANTHER" id="PTHR33463:SF191">
    <property type="entry name" value="NB-ARC DOMAIN-CONTAINING PROTEIN"/>
    <property type="match status" value="1"/>
</dbReference>
<dbReference type="SUPFAM" id="SSF52540">
    <property type="entry name" value="P-loop containing nucleoside triphosphate hydrolases"/>
    <property type="match status" value="1"/>
</dbReference>
<dbReference type="InterPro" id="IPR042197">
    <property type="entry name" value="Apaf_helical"/>
</dbReference>
<name>A0AAQ3KP76_9LILI</name>
<evidence type="ECO:0000313" key="7">
    <source>
        <dbReference type="EMBL" id="WOL11242.1"/>
    </source>
</evidence>
<dbReference type="InterPro" id="IPR027417">
    <property type="entry name" value="P-loop_NTPase"/>
</dbReference>
<feature type="domain" description="NB-ARC" evidence="5">
    <location>
        <begin position="151"/>
        <end position="314"/>
    </location>
</feature>
<evidence type="ECO:0000256" key="3">
    <source>
        <dbReference type="ARBA" id="ARBA00022840"/>
    </source>
</evidence>